<accession>A0A168N3P5</accession>
<dbReference type="EMBL" id="AMYB01000002">
    <property type="protein sequence ID" value="OAD05737.1"/>
    <property type="molecule type" value="Genomic_DNA"/>
</dbReference>
<feature type="compositionally biased region" description="Polar residues" evidence="1">
    <location>
        <begin position="15"/>
        <end position="25"/>
    </location>
</feature>
<keyword evidence="3" id="KW-1185">Reference proteome</keyword>
<evidence type="ECO:0000313" key="2">
    <source>
        <dbReference type="EMBL" id="OAD05737.1"/>
    </source>
</evidence>
<dbReference type="AlphaFoldDB" id="A0A168N3P5"/>
<comment type="caution">
    <text evidence="2">The sequence shown here is derived from an EMBL/GenBank/DDBJ whole genome shotgun (WGS) entry which is preliminary data.</text>
</comment>
<evidence type="ECO:0000313" key="3">
    <source>
        <dbReference type="Proteomes" id="UP000077051"/>
    </source>
</evidence>
<name>A0A168N3P5_MUCCL</name>
<organism evidence="2 3">
    <name type="scientific">Mucor lusitanicus CBS 277.49</name>
    <dbReference type="NCBI Taxonomy" id="747725"/>
    <lineage>
        <taxon>Eukaryota</taxon>
        <taxon>Fungi</taxon>
        <taxon>Fungi incertae sedis</taxon>
        <taxon>Mucoromycota</taxon>
        <taxon>Mucoromycotina</taxon>
        <taxon>Mucoromycetes</taxon>
        <taxon>Mucorales</taxon>
        <taxon>Mucorineae</taxon>
        <taxon>Mucoraceae</taxon>
        <taxon>Mucor</taxon>
    </lineage>
</organism>
<feature type="region of interest" description="Disordered" evidence="1">
    <location>
        <begin position="1"/>
        <end position="42"/>
    </location>
</feature>
<dbReference type="VEuPathDB" id="FungiDB:MUCCIDRAFT_182766"/>
<sequence length="137" mass="15359">MPSPEHQNVPVKKSTFWQSGSSLKSAETPKESPKKTKPRAPALSFIDTLTLKRKSANLSLPASPATPTDMIKLSTVNHCGIYMPPSPSDDDKFEHYFDSLSQQQQQQQTDNFHIPCCDKKYIMCTERGSLFTPSTRL</sequence>
<reference evidence="2 3" key="1">
    <citation type="submission" date="2015-06" db="EMBL/GenBank/DDBJ databases">
        <title>Expansion of signal transduction pathways in fungi by whole-genome duplication.</title>
        <authorList>
            <consortium name="DOE Joint Genome Institute"/>
            <person name="Corrochano L.M."/>
            <person name="Kuo A."/>
            <person name="Marcet-Houben M."/>
            <person name="Polaino S."/>
            <person name="Salamov A."/>
            <person name="Villalobos J.M."/>
            <person name="Alvarez M.I."/>
            <person name="Avalos J."/>
            <person name="Benito E.P."/>
            <person name="Benoit I."/>
            <person name="Burger G."/>
            <person name="Camino L.P."/>
            <person name="Canovas D."/>
            <person name="Cerda-Olmedo E."/>
            <person name="Cheng J.-F."/>
            <person name="Dominguez A."/>
            <person name="Elias M."/>
            <person name="Eslava A.P."/>
            <person name="Glaser F."/>
            <person name="Grimwood J."/>
            <person name="Gutierrez G."/>
            <person name="Heitman J."/>
            <person name="Henrissat B."/>
            <person name="Iturriaga E.A."/>
            <person name="Lang B.F."/>
            <person name="Lavin J.L."/>
            <person name="Lee S."/>
            <person name="Li W."/>
            <person name="Lindquist E."/>
            <person name="Lopez-Garcia S."/>
            <person name="Luque E.M."/>
            <person name="Marcos A.T."/>
            <person name="Martin J."/>
            <person name="Mccluskey K."/>
            <person name="Medina H.R."/>
            <person name="Miralles-Duran A."/>
            <person name="Miyazaki A."/>
            <person name="Munoz-Torres E."/>
            <person name="Oguiza J.A."/>
            <person name="Ohm R."/>
            <person name="Olmedo M."/>
            <person name="Orejas M."/>
            <person name="Ortiz-Castellanos L."/>
            <person name="Pisabarro A.G."/>
            <person name="Rodriguez-Romero J."/>
            <person name="Ruiz-Herrera J."/>
            <person name="Ruiz-Vazquez R."/>
            <person name="Sanz C."/>
            <person name="Schackwitz W."/>
            <person name="Schmutz J."/>
            <person name="Shahriari M."/>
            <person name="Shelest E."/>
            <person name="Silva-Franco F."/>
            <person name="Soanes D."/>
            <person name="Syed K."/>
            <person name="Tagua V.G."/>
            <person name="Talbot N.J."/>
            <person name="Thon M."/>
            <person name="De Vries R.P."/>
            <person name="Wiebenga A."/>
            <person name="Yadav J.S."/>
            <person name="Braun E.L."/>
            <person name="Baker S."/>
            <person name="Garre V."/>
            <person name="Horwitz B."/>
            <person name="Torres-Martinez S."/>
            <person name="Idnurm A."/>
            <person name="Herrera-Estrella A."/>
            <person name="Gabaldon T."/>
            <person name="Grigoriev I.V."/>
        </authorList>
    </citation>
    <scope>NUCLEOTIDE SEQUENCE [LARGE SCALE GENOMIC DNA]</scope>
    <source>
        <strain evidence="2 3">CBS 277.49</strain>
    </source>
</reference>
<proteinExistence type="predicted"/>
<evidence type="ECO:0000256" key="1">
    <source>
        <dbReference type="SAM" id="MobiDB-lite"/>
    </source>
</evidence>
<protein>
    <submittedName>
        <fullName evidence="2">Uncharacterized protein</fullName>
    </submittedName>
</protein>
<gene>
    <name evidence="2" type="ORF">MUCCIDRAFT_182766</name>
</gene>
<dbReference type="Proteomes" id="UP000077051">
    <property type="component" value="Unassembled WGS sequence"/>
</dbReference>
<dbReference type="OrthoDB" id="2262261at2759"/>